<evidence type="ECO:0000256" key="2">
    <source>
        <dbReference type="SAM" id="Phobius"/>
    </source>
</evidence>
<dbReference type="NCBIfam" id="NF012197">
    <property type="entry name" value="lonely_Cys"/>
    <property type="match status" value="2"/>
</dbReference>
<dbReference type="Proteomes" id="UP001490365">
    <property type="component" value="Unassembled WGS sequence"/>
</dbReference>
<feature type="compositionally biased region" description="Basic and acidic residues" evidence="1">
    <location>
        <begin position="867"/>
        <end position="877"/>
    </location>
</feature>
<dbReference type="Pfam" id="PF22596">
    <property type="entry name" value="Scabin-like"/>
    <property type="match status" value="1"/>
</dbReference>
<dbReference type="InterPro" id="IPR054695">
    <property type="entry name" value="Pierisin-like_dom"/>
</dbReference>
<dbReference type="EMBL" id="JBEOZM010000036">
    <property type="protein sequence ID" value="MER6273800.1"/>
    <property type="molecule type" value="Genomic_DNA"/>
</dbReference>
<evidence type="ECO:0000313" key="4">
    <source>
        <dbReference type="EMBL" id="MER6273800.1"/>
    </source>
</evidence>
<dbReference type="Gene3D" id="3.90.210.10">
    <property type="entry name" value="Heat-Labile Enterotoxin, subunit A"/>
    <property type="match status" value="1"/>
</dbReference>
<sequence>MSESIFQDKNWDPNPVYELGNALIDFGDLMDEQAQRMTSAEFDLNLGAWRGDAEMYMTQAFADQRESVMEIIEEFWDTGEMINYYAMLRTEQEKTLAKQALAELIAGLVGVFLGALVFAAPELLGALEAGLAMLGRVGEIIASAIETISTVATEVGKFVGTAVSAIGDTLPDWVVTMAEVTGNVARFGIEFMGINAASVAAGNAAAGLETTAQQLIPVPTSLEQIPGFLSDLVLWGGIGIAVATATKGLASLAKDKLTVPKADVNVPDVSTGTGDVGTSVGDSSTGTVTGSGTGLTLPSSVTSVSSVSGTIADSAKGLTKSDLTLTSDIEVNSAVTRTLTGTTVRTSADTTPAPTPAKVTTTAAGDGPSPGGGTAVPDKVTPVDAGTSPGGSSAVRTAADGSTQPVQPAPTMPRTETAGGNANTVTSGTTDGSAGQSVLHDVGSGLSGVARTAQAAQRTVDTSTVGHATGGQESVGASGAGQAVRTNLEAQPATAAPHEVAPRTPSPTTDAVAGRVQDTGGNAVPGVGKAVDARVRQAQSALRAVGDDHAATPDTGARTARPEETVSPVRSVASGKPEVVHPTAPVREASAGQVEGGGRTGTPQTAGSTAPRSAAGEQGARGTADGGTAARGTGTRVNLGDTSVRAGTDEGQRVSGAAEGTRTVPNAGRDPLKSAAGPGGRQVRPAGRTDARSVSGEGGDSAASAAGPAKDRTTPVEAADGVLRPGATARGASARAASEADGAGQTRTGAPAETSRAQRGADEARSATRSEEAGSGRTAQEGRSADSDATRAERQRVAQFREAAQRQKAGTDGASRTGSASRSAAETSITADETSRSATARSADATGLSDASGAAHETTHGQAGDHGSADRTTRHDSTATATDAPPAPARSGDRAGEQPGHEQMSYDYRHEVSEARNAAYEETRRRQDETYQGRLAQEAERAGQRLEHNRRVWNAFEDVRDDLSREYPAVRSEAVTDIEAVVRDEGVPDRYAEGMADSYRKAMEEHQDHLKEHPEKRADELQAGVDSETGAVSHSPLQAKLVKALESVLDEGYRGPSAAELVEAIQRSSDESSGPRDWARRIGVPEDLVSTVASAYHEARFEHQRAGETDFGSRAFEDSLTAKLEDHLGNLEHSMPARSLADRMIREEHRFEGGQPRPWREEVKQRLEARLEGIEDAVRQGDISARQGEAAKQSLYEGLPREFEQEALVRQLRDEASKAFDRTLTHPDRPGENLFVSEALFGRRPFSAKDEATLRTEFLDEFTDGLRDITRQLEPDGNLVHRDFMSAARPRLDAMVRGLETRLTLAEDATRTFDAMAAARGLDRTSDLIAAVRKDFLDEYAQSTGELSDGRPVRELTGAEYADAAHQFNRALGELGDRWAARLDAKAAERALREQADELRDNRYAASRDVAGRVLADHGKAFDDELAAILGSRRPEELSAEDWTTYTTDLSEAHLRLMQQVPARHDLHAGLEKALTQADDWLHAAAGVRKGGELGSQARRVQDDMHRTLTDAYRERVGMPEEGRWSADELNARETAFGDEVLDPYLRSLSDRLAYEGAFDDALADGGRRFDELTSKADEAAGTVSGRYALNGYDLGKVADDFRSDAGRAHQEIYGPNGRDVEAALDTERAAGDAFGTARGQARRDLVHEVEMPRQRAEQDAWRTQLRQFFSSLEAESAVREQVETHASAISSQAARRTFREDSGQVLDSFRQDMAGARTAHDRGTAVRTAQERIQTLYDDAARLDGAYRQWRQTPEWKVDLSRLTVERTPFKESGRRDEQAGEQAGATSVRGAGSADARTQRVPLPTDGPGRALADLGAGLELRAQVYREFEQRLADNPAFRSTIPSPEQVQAREWYADRWTQAAQQADADHDTLRAELDARLAQEYSRAQATAQAYQVFDREVALSTGRLRLADTHFGNSPVARSIREDFRRATAAATAGGKEDPAPELVEQFRQQYRQASRDWWAEEVSREQFRQALSLPDGLDLTRGRPTWAREQQAWYGSRLRELRDQYTAARLAAGQERPSAESAYHLNAAVRRIAARLLTRAESMGDVLQEAAELTRARSADSEWSEELAFWHRTRQAALVDDFVTYAAGPQPDARIPATTELAFALDALREAARVRHLAHQDLAHALAGVRIEPVTVTSEAVADWARQEIGRIREEHVRAFEERYWNATAPVAQEQEQRSFAPEPAADGLPASKLSDLTAAVNKRLQEAKWPYGAADTADVAQAYAVLDPHWKKDVHSTAEKIARNAMGMGRGMAPGGAPAVEAGYTSSGELLQDLAESARIPDLREVAAERTLGVDGTHGLPIGSPVALERPRSAVNLTQVPAPAVPSPTGAGKGKAREQWFTHRRPSTDGSVPIEYHVSDTGSVRMPSGDVLAPDGWVRFGGDFVHPASGAVLFGDTGWIGLVHDREELLERPGFPPPGTARHTLVADASYLYLVPAGPSGTTGTTAVRIALDPDRLAGPGASVTAPTATNSVTSDPATSGSVTSDPATSGSVTSDPVTTDPAREPQAGTSAPPGAPDRLPVPEIVVTPPGSEREPWYLSFDAMGQAVVPDSVEQIEFTDRQTALWADRISRSLVLPGPGSHDALRAGIGEEIGKLLQTKRADQWDDVLAVGRTSVVDGRLVWLRPVLRTLTPVPPKTGDVSEYPVGFAVTQTGGETSRETVQGADSVLFTALNLGTSVAASIAALAVPQVLVGSSREKTDSWGQTILSGRKPFINKFNRFTAGLEMHVFVGGDEATRADRLVTVPDRVQVDLPAPYSEEGQHRPDLSAPEPPRPVKPRRTGPSQARELLNAVNLTPVIAGLHRNLLAAGLPAPHVKKIMTGLGMDKSQGFLSEPTARNRYAWWASGDVSNSVEVSGPLGRRFQGHLRIQAAIDSLQYLGDTDVATRDDIGAGFSRTASTKGASVAGLGGGYNTAGIGSGGSDASAAGTDPETLPGQVAPEHASVEVKGVAPAVGASVSGDRGAGYSLDTAHMSHTVLNVFGDQSRYRAGLRLTATVESSTHIIAPVVVTTESEQSVPQREAAQFVEGTVGPGWTADLRPALGGDNARRHRVFALPARRQVKKLPTVRPPFRFGMDVSGPGLLPPHPREPLPLAARRGLGFGMPIALPGSETLQQDLRDAVERHHVKAVGAKKAAKSDWANADRDLAMFYGRSALEADPNQALLGIHRTVEVGGHRYKVSAKMSWGDRVTGANPLTGPVNEANPLGETYTMKVNARVVNGATVAGERGKGSKARFAFGGGARLAIPEHEFNIGSLHLKTPPFRLAVGAFRGLLSRSWGKSDKFSGMAKEYRRTETAKKVDEHRYGMTLQWTVTPEAKKPSFLSGSNPATARIVVPHEHVPAEPVSLRQAQAAGRTEITGERPATQRPLDFSSGTHGLYPVFHLMPELAQLGARMYARQHQLPDSWLRNPAEWPEEIRDLAHPGILTARFGAMTGSLGHQSELPKDGRHKQAFRVRLHTHAPSDLGRSPDVEVEHYAQAAASHAAEREGEWALGLAGSVGPQFRFGADANDEEGHHGDLGGRLTVLGYGEAAKKWGDGSGKTAGRIDITRATYSGDVHTVRTTPVFEVTYVRWRGKELTETTEFLTADEALDVLTPERRLSDIMPAGVPAVDATGTGATDRAGTPAAGTSQAAAPAAVPTVVITSPEGVSTAPGGVITAPGGEESAVAQAPVADATTASAPAALPTIVVTPPDAEEHTTDPATAAAATASVPDPARLSPSARQQSAAPPPRTRAYLHQGLISGIGHPEVMRADGVLDAITDRLRGRGVMTTESAQGAGPRPNLLMRSLSSSFSSDALRSEWYALTTNQGVSRWFPVPGPFGSTRYLWVKVTATRLGAAAGQRPRDDIKLTLRGESVDEDSKSAASGSEFSGGLDLRGRIGAGALHGGLEGGAEYSTSRGEADEEAEKTVKIYRANPKDASEEFNHDLTFRVEMGTTTELPEALTLPARGVGRITRLFTGAPSHDKGVFTWYDAGDGTPGNAPLVEGGSVRLLVPRHLTAAVEAWPRAIDLTGASETEVSWAPGPKPNPLKGRDPRQTAEPRSVPAHERAPAKKADQVPGLPDALLENLHPWSVPAAAAVGRWAAVTAVRHRTPPALDVSAPPHVSGLNFTTRAGLRYQHYTSGNMLRPHLRELLNQTYKVPVGDEKAVVGLELDGAEILGPPEGTLIKQRTYTQTDEEPRHEVEKESGWQFTLGPEMGGSLGDHKMFDRLPITIRNWMNGRKRTTAIGDTDERNKEGQRNYRLYRFDVTAVVKGPHGTVRVKVPNGLFGMLPIDKATGRLADGLEDWRHGFLAPPPLPAPPMPTRPAPAPPVPARPEPAPPMPTRPAPAPPVPARTSSLSAKTFRPAPELATEARPSSAPPVPARTSSLSARTSRPAQELVTPGRPQEIATPIRPEPAPPVPSPAPAREVRPEEAGYRQDDDPESQFRLGTAALLGELVTAALRERFGLEAVVGLGGGGGVSAVRPVRSVQDLDLRLALPEGAGAEQRAAVMRYIQDDVLVDGRQSSGTTVRGQFGDVEASVTLAPVPATTRALKVVDGPDTVDLGVVDTARLFADKIIAFEGRKADPSDPKGAEWLVEKRLRDAADVLALAGRLAEERSLSDTMAGLLEGTLPAPPKWADQRPARFVQALGELRGAGEARFTESQWSVLNEIGRLLPNSAKAAKPVTAPPTEQERAAMAEQKLVQRRAKKQQAAARRAAAAAGHKAPAQTLDAPTAPVTEPSLPARVEPSPPARVEQAPPTRVEQAPEPEPRPAPVAEDATGTPAPAPVPQQPGARRALLPAPERLARYVAALKDVTAETPGSREAMWAKRSTALTAAGADIPPRFVQIEDVTVGYTPTEENGEANAPLSGAKFMNSYGRTDDGTTLAVMGENYRAPGEAFTAADAFIHQWSTAHPLLAGEKLPAKKLAVAVGKDLDRAKSAADLPERLPDRIYRQNISGPAAKKALGGLLDAETSTRQFTAGDEAYEQVLRTVNGKSTDNIVKTFNELKGYSGDDAHLITGGALFRDGNGNFQLRFEIVRAADVAGGAGTREPATTTTVPDEEAAAAPPEILPTGVADTTGSPDLDVRPELIPGMSAGLLAGPGKSDLSTPARSDAVAAAAFAGGRGAVGSAGTEATGSSEPWTTGKVTFKEGSEDVDVLQRGYLAHLARKVVKAGLRDIRAGLQAPWITVTGHGNGSWLKPGSPGWGAESRGQGRADAVADVLRTEIWTALDLLQQNTAPDRRVGSGAFTIVTDSGGRTVAAGGPADGADARAMRRQATIEIELAPRSQAVERLDALWRADTGPGPGEGVFDPDAPARRILHLDAQHTVRDADRRALYALVDEAIAAGRATSLAALGAYDLWRRGALSEASRITAADGRSLGRNWTGSDATDLGTESYVELREGLVADNPSALWQGSDDDRPYVVVAKGAHDHVRVRLTGGSLARVPLEEFAELLAMDPDLAALDDQLPVVLAVPHAGARSPRLPRTAAARTGRTVWSHGGEVRLHEDPLTRRTRIAVVDRRPAGEPLGSWFASEPDRPGPVDLVSGIEERFLRAADGTLVPDDEIMSHTLASDGRPYGRAVFTKGDVIERERQFGTLPKANTYVHLDPVSQNPHGDPEQVPWAGRDAYFFYLHGNPGAFQIVRADGTVRTAPGDQIGKYLRRRPSLRRLAADGVVVLMSCWAGAAVDAVSRPGDAARASLVTDRLATLSEAQQVANRADRTVFAVDRVHYVRHSGGQTRQGVATTAEGERSGWQEFRPEPTGAVLDELARTAGLHSGAGPASQEERSSVLRLVRALRLVFGASVEDDKDVVDGEYQRLLSGIGALETMRRDDPALRDDGPFTMDLLDRVARSHAGRSGGLAASPGTALEPADVLAALEAARTRPPGVALRDFVPLPSVDEALARLATDDAEQRAVQVLDLGSDPVTAAHRQRLLWATVKAVEGLSAAADVNALAVKVLHLDASVGPVDDARRAELLWTAAGAAAAGRDVHSPTALAAFHLERAGALSRGTLLLSSSGRGVGRNWTGRPMTDPVAGEQYLAVDPDVGPSSTAARNVPWRVRGAGTGGNAYFVVADGGRDHVDMPWPDGSRRPVPPDEIAELLANDPVLTGRPAHDPLVPIMPHTPRSAPLMRALTDRSATGRTVFMPAENAVLFHSARRNEYDIVVAEPAHSGATAGWVRKDPPALVPLAPAAAVTTATSVTSAPEPLSRTTDVVTFEEGSKEVAPAQRDRLAALARKVAEAGLRDVREGLQAPWITVTGYGNGSWLGGLGADSTGAERADAVAGVLRTEIGDALRLLQDGDASTAGRVTADAFRIESASGGRDVAGHGASGGAAGRVLRRRAAIEIDLAPRSPAIEKLNALRLADPDPALREAPFDPDQLARRILHLGGPVRDVHRRALYALVDEATAAGRATSLAALGAYDLRRRGALSDATRITAPDGRALGRSWTPGAVVDLDTESYVQMRGSSTGDAPTVLWRHQGPGDHRPYVISAGGDHERVRVRLTDGSLPRVPAEEFAELLAMDPDLAALDARIPVLLVVPHAGARSPRLPRTAATRTGRTVWAHGGQVKLHADPVTGRARIVEVDRRSLGHPLGSWFASRPGRPEPENPMSGAEQRFVRMTDGTLVPDEEILSHTLTADGRPYGRAVLAERDMAEREEHVNALPEANEYEYLDPVRAYTHGDKEKVPWAGRTAYYFYLHGQPGAFKLVRADGTGGDARGDQVAGFLRRRPSFRELAADDVVVLMSCWAGAPADTLAVRSRAGRTPFVADPLATVSEAQQVANRADRTVFAIDRVHYVRSEGEKSWQGILTDSLGERRKWLELRPEPTGAALDELARTAGLHTGAGPASEQDRATALRLVRALRLVFGASVEDDRDDAHGEYRRLLAGIGALARMRRDDPLMGDVGPFTMDLLDRVARSYLGRSAGTVPAPGTALDPADVRAVLEAARTQPDRKTLTGFVWLPSLGEALSLVGKGDPDQRATEVLDLGSGPVTDVHRQRLLWATVKAVEGLAAAADVDALAVKVLHLDSSAGPVDDARRAELLWTMAGAAAAGRDVHNPTALAAFHLERAGALSADTLLGLPTSATGRNWTGRPLTGRLVTDQYLLSVNGTDPAGASPRTAPWLAPGDDPHELPRAFFVLADGGPDHIDMSLPDGTRPSVPHDEIAELLTNDQLLSARPLSEPVVPLVPHSGGGRALARALTNRAATAREVLRPAVDLDLFHNTKKNEHHIVVAGPAPGASSTAPWARTRPAPLAAPTPAKPVKPAAPVVTEAPVAAPYRLPTAGPAEIVKGPMPNAAVPADAADIIPPPVFSARGQVFLADDRIPAEVVADGLVPPGSSLDLDSYAQAGEAESAAFGFVAAGTSRELAAQRLNEGFVWEVDAPGGIDVAATLDAYGIPHEIPEGAEILFAGGVASPYIRGAWRIVPGTGAHGENTLGEWVPNPNHRSYQDSPAATPTAPVRRLPVQPVLDKRVFRVEDVVSPDELLHLADTLGGADAGAGERYAGELGARLTAHIKVELAEQGLAVGRVDLHVSLEDPGHSIAGMALARVVANELRRRAMLTVGALRTPVDICPSGN</sequence>
<name>A0ABV1TUT5_9ACTN</name>
<feature type="compositionally biased region" description="Basic and acidic residues" evidence="1">
    <location>
        <begin position="891"/>
        <end position="900"/>
    </location>
</feature>
<keyword evidence="2" id="KW-0812">Transmembrane</keyword>
<feature type="compositionally biased region" description="Low complexity" evidence="1">
    <location>
        <begin position="4764"/>
        <end position="4773"/>
    </location>
</feature>
<feature type="domain" description="Pierisin-like" evidence="3">
    <location>
        <begin position="7311"/>
        <end position="7436"/>
    </location>
</feature>
<feature type="region of interest" description="Disordered" evidence="1">
    <location>
        <begin position="3700"/>
        <end position="3739"/>
    </location>
</feature>
<feature type="region of interest" description="Disordered" evidence="1">
    <location>
        <begin position="5727"/>
        <end position="5749"/>
    </location>
</feature>
<feature type="region of interest" description="Disordered" evidence="1">
    <location>
        <begin position="920"/>
        <end position="943"/>
    </location>
</feature>
<organism evidence="4 5">
    <name type="scientific">Streptomyces sp. 900105755</name>
    <dbReference type="NCBI Taxonomy" id="3154389"/>
    <lineage>
        <taxon>Bacteria</taxon>
        <taxon>Bacillati</taxon>
        <taxon>Actinomycetota</taxon>
        <taxon>Actinomycetes</taxon>
        <taxon>Kitasatosporales</taxon>
        <taxon>Streptomycetaceae</taxon>
        <taxon>Streptomyces</taxon>
    </lineage>
</organism>
<feature type="compositionally biased region" description="Polar residues" evidence="1">
    <location>
        <begin position="454"/>
        <end position="466"/>
    </location>
</feature>
<gene>
    <name evidence="4" type="ORF">ABT211_42065</name>
</gene>
<proteinExistence type="predicted"/>
<feature type="region of interest" description="Disordered" evidence="1">
    <location>
        <begin position="4303"/>
        <end position="4432"/>
    </location>
</feature>
<feature type="compositionally biased region" description="Basic and acidic residues" evidence="1">
    <location>
        <begin position="4416"/>
        <end position="4428"/>
    </location>
</feature>
<feature type="compositionally biased region" description="Low complexity" evidence="1">
    <location>
        <begin position="726"/>
        <end position="744"/>
    </location>
</feature>
<keyword evidence="5" id="KW-1185">Reference proteome</keyword>
<feature type="compositionally biased region" description="Basic and acidic residues" evidence="1">
    <location>
        <begin position="1770"/>
        <end position="1780"/>
    </location>
</feature>
<feature type="region of interest" description="Disordered" evidence="1">
    <location>
        <begin position="342"/>
        <end position="434"/>
    </location>
</feature>
<dbReference type="PANTHER" id="PTHR24216">
    <property type="entry name" value="PAXILLIN-RELATED"/>
    <property type="match status" value="1"/>
</dbReference>
<feature type="compositionally biased region" description="Low complexity" evidence="1">
    <location>
        <begin position="620"/>
        <end position="636"/>
    </location>
</feature>
<feature type="region of interest" description="Disordered" evidence="1">
    <location>
        <begin position="2468"/>
        <end position="2534"/>
    </location>
</feature>
<feature type="compositionally biased region" description="Basic and acidic residues" evidence="1">
    <location>
        <begin position="783"/>
        <end position="796"/>
    </location>
</feature>
<feature type="compositionally biased region" description="Basic and acidic residues" evidence="1">
    <location>
        <begin position="759"/>
        <end position="774"/>
    </location>
</feature>
<feature type="region of interest" description="Disordered" evidence="1">
    <location>
        <begin position="2763"/>
        <end position="2792"/>
    </location>
</feature>
<feature type="compositionally biased region" description="Low complexity" evidence="1">
    <location>
        <begin position="342"/>
        <end position="364"/>
    </location>
</feature>
<feature type="region of interest" description="Disordered" evidence="1">
    <location>
        <begin position="4691"/>
        <end position="4785"/>
    </location>
</feature>
<feature type="region of interest" description="Disordered" evidence="1">
    <location>
        <begin position="273"/>
        <end position="292"/>
    </location>
</feature>
<feature type="compositionally biased region" description="Low complexity" evidence="1">
    <location>
        <begin position="4700"/>
        <end position="4718"/>
    </location>
</feature>
<comment type="caution">
    <text evidence="4">The sequence shown here is derived from an EMBL/GenBank/DDBJ whole genome shotgun (WGS) entry which is preliminary data.</text>
</comment>
<feature type="compositionally biased region" description="Basic and acidic residues" evidence="1">
    <location>
        <begin position="4038"/>
        <end position="4063"/>
    </location>
</feature>
<dbReference type="PANTHER" id="PTHR24216:SF65">
    <property type="entry name" value="PAXILLIN-LIKE PROTEIN 1"/>
    <property type="match status" value="1"/>
</dbReference>
<feature type="region of interest" description="Disordered" evidence="1">
    <location>
        <begin position="453"/>
        <end position="513"/>
    </location>
</feature>
<feature type="region of interest" description="Disordered" evidence="1">
    <location>
        <begin position="1770"/>
        <end position="1811"/>
    </location>
</feature>
<feature type="compositionally biased region" description="Polar residues" evidence="1">
    <location>
        <begin position="390"/>
        <end position="406"/>
    </location>
</feature>
<feature type="region of interest" description="Disordered" evidence="1">
    <location>
        <begin position="539"/>
        <end position="908"/>
    </location>
</feature>
<feature type="compositionally biased region" description="Polar residues" evidence="1">
    <location>
        <begin position="2474"/>
        <end position="2507"/>
    </location>
</feature>
<feature type="compositionally biased region" description="Pro residues" evidence="1">
    <location>
        <begin position="4303"/>
        <end position="4341"/>
    </location>
</feature>
<accession>A0ABV1TUT5</accession>
<feature type="compositionally biased region" description="Polar residues" evidence="1">
    <location>
        <begin position="418"/>
        <end position="434"/>
    </location>
</feature>
<feature type="compositionally biased region" description="Low complexity" evidence="1">
    <location>
        <begin position="4372"/>
        <end position="4385"/>
    </location>
</feature>
<feature type="region of interest" description="Disordered" evidence="1">
    <location>
        <begin position="3622"/>
        <end position="3641"/>
    </location>
</feature>
<feature type="compositionally biased region" description="Basic and acidic residues" evidence="1">
    <location>
        <begin position="5739"/>
        <end position="5749"/>
    </location>
</feature>
<protein>
    <submittedName>
        <fullName evidence="4">Lonely Cys domain-containing protein</fullName>
    </submittedName>
</protein>
<dbReference type="SUPFAM" id="SSF56399">
    <property type="entry name" value="ADP-ribosylation"/>
    <property type="match status" value="1"/>
</dbReference>
<feature type="region of interest" description="Disordered" evidence="1">
    <location>
        <begin position="4023"/>
        <end position="4065"/>
    </location>
</feature>
<feature type="compositionally biased region" description="Polar residues" evidence="1">
    <location>
        <begin position="601"/>
        <end position="611"/>
    </location>
</feature>
<keyword evidence="2" id="KW-0472">Membrane</keyword>
<evidence type="ECO:0000256" key="1">
    <source>
        <dbReference type="SAM" id="MobiDB-lite"/>
    </source>
</evidence>
<keyword evidence="2" id="KW-1133">Transmembrane helix</keyword>
<dbReference type="RefSeq" id="WP_351962035.1">
    <property type="nucleotide sequence ID" value="NZ_JBEOZM010000036.1"/>
</dbReference>
<evidence type="ECO:0000259" key="3">
    <source>
        <dbReference type="Pfam" id="PF22596"/>
    </source>
</evidence>
<feature type="transmembrane region" description="Helical" evidence="2">
    <location>
        <begin position="100"/>
        <end position="120"/>
    </location>
</feature>
<evidence type="ECO:0000313" key="5">
    <source>
        <dbReference type="Proteomes" id="UP001490365"/>
    </source>
</evidence>
<feature type="compositionally biased region" description="Pro residues" evidence="1">
    <location>
        <begin position="4402"/>
        <end position="4413"/>
    </location>
</feature>
<reference evidence="4 5" key="1">
    <citation type="submission" date="2024-06" db="EMBL/GenBank/DDBJ databases">
        <title>The Natural Products Discovery Center: Release of the First 8490 Sequenced Strains for Exploring Actinobacteria Biosynthetic Diversity.</title>
        <authorList>
            <person name="Kalkreuter E."/>
            <person name="Kautsar S.A."/>
            <person name="Yang D."/>
            <person name="Bader C.D."/>
            <person name="Teijaro C.N."/>
            <person name="Fluegel L."/>
            <person name="Davis C.M."/>
            <person name="Simpson J.R."/>
            <person name="Lauterbach L."/>
            <person name="Steele A.D."/>
            <person name="Gui C."/>
            <person name="Meng S."/>
            <person name="Li G."/>
            <person name="Viehrig K."/>
            <person name="Ye F."/>
            <person name="Su P."/>
            <person name="Kiefer A.F."/>
            <person name="Nichols A."/>
            <person name="Cepeda A.J."/>
            <person name="Yan W."/>
            <person name="Fan B."/>
            <person name="Jiang Y."/>
            <person name="Adhikari A."/>
            <person name="Zheng C.-J."/>
            <person name="Schuster L."/>
            <person name="Cowan T.M."/>
            <person name="Smanski M.J."/>
            <person name="Chevrette M.G."/>
            <person name="De Carvalho L.P.S."/>
            <person name="Shen B."/>
        </authorList>
    </citation>
    <scope>NUCLEOTIDE SEQUENCE [LARGE SCALE GENOMIC DNA]</scope>
    <source>
        <strain evidence="4 5">NPDC001694</strain>
    </source>
</reference>
<feature type="compositionally biased region" description="Low complexity" evidence="1">
    <location>
        <begin position="813"/>
        <end position="846"/>
    </location>
</feature>
<feature type="compositionally biased region" description="Low complexity" evidence="1">
    <location>
        <begin position="3708"/>
        <end position="3734"/>
    </location>
</feature>